<dbReference type="EMBL" id="NOWI01000005">
    <property type="protein sequence ID" value="RFT44518.1"/>
    <property type="molecule type" value="Genomic_DNA"/>
</dbReference>
<dbReference type="PANTHER" id="PTHR34390">
    <property type="entry name" value="UPF0442 PROTEIN YJJB-RELATED"/>
    <property type="match status" value="1"/>
</dbReference>
<sequence>MTSTDSVTSDDDLRHDHEFVNDTEAVIRLGSMLLSSGTGSYRVKRAMTDTGDALGMDRLDATVGLTEITVTAHRGDNFRTVAREVYRVRVDSSRISALEELAHNLPEGMTGRDVEARLDNISRTVRPQWKEWQTILAGGFACAGFAILNKFSLADSLVVLLAASAGQFVRGRLNRRWLNQFGVAALASAAACLLYLVVADLLTNTGLHTIHGPGYVASLLFLVPGFPMITSILDMVRMDFTAGLSRAMYSIGLILAATLSAWVFSVATGLLPLPAQTVLPNPWAWLAYAAATACGVAGFAIIFNSSPRMLAWAVALGVVGNLCRLALVGANLPAQLAAGVGGLAIGFLASPLSVRTKLPRITLTVPACVIMVPGASMYRTVYWLNAQDMAKALTFGADAVLTLVLIACGLAVARMCTDPAWAHNLPIPSPHAFKFSEKD</sequence>
<gene>
    <name evidence="10" type="ORF">CHT91_06720</name>
</gene>
<accession>A0A3E2DGT1</accession>
<dbReference type="AlphaFoldDB" id="A0A3E2DGT1"/>
<evidence type="ECO:0000256" key="3">
    <source>
        <dbReference type="ARBA" id="ARBA00022692"/>
    </source>
</evidence>
<protein>
    <recommendedName>
        <fullName evidence="12">Threonine/serine exporter family protein</fullName>
    </recommendedName>
</protein>
<evidence type="ECO:0000256" key="6">
    <source>
        <dbReference type="ARBA" id="ARBA00034125"/>
    </source>
</evidence>
<evidence type="ECO:0000256" key="7">
    <source>
        <dbReference type="SAM" id="Phobius"/>
    </source>
</evidence>
<evidence type="ECO:0000313" key="11">
    <source>
        <dbReference type="Proteomes" id="UP000259211"/>
    </source>
</evidence>
<dbReference type="InterPro" id="IPR010619">
    <property type="entry name" value="ThrE-like_N"/>
</dbReference>
<organism evidence="10 11">
    <name type="scientific">Cutibacterium avidum</name>
    <dbReference type="NCBI Taxonomy" id="33010"/>
    <lineage>
        <taxon>Bacteria</taxon>
        <taxon>Bacillati</taxon>
        <taxon>Actinomycetota</taxon>
        <taxon>Actinomycetes</taxon>
        <taxon>Propionibacteriales</taxon>
        <taxon>Propionibacteriaceae</taxon>
        <taxon>Cutibacterium</taxon>
    </lineage>
</organism>
<evidence type="ECO:0000256" key="5">
    <source>
        <dbReference type="ARBA" id="ARBA00023136"/>
    </source>
</evidence>
<proteinExistence type="inferred from homology"/>
<dbReference type="Pfam" id="PF06738">
    <property type="entry name" value="ThrE"/>
    <property type="match status" value="1"/>
</dbReference>
<feature type="transmembrane region" description="Helical" evidence="7">
    <location>
        <begin position="310"/>
        <end position="330"/>
    </location>
</feature>
<evidence type="ECO:0000313" key="10">
    <source>
        <dbReference type="EMBL" id="RFT44518.1"/>
    </source>
</evidence>
<evidence type="ECO:0008006" key="12">
    <source>
        <dbReference type="Google" id="ProtNLM"/>
    </source>
</evidence>
<feature type="transmembrane region" description="Helical" evidence="7">
    <location>
        <begin position="181"/>
        <end position="202"/>
    </location>
</feature>
<reference evidence="10 11" key="1">
    <citation type="submission" date="2017-07" db="EMBL/GenBank/DDBJ databases">
        <authorList>
            <person name="Sun Z.S."/>
            <person name="Albrecht U."/>
            <person name="Echele G."/>
            <person name="Lee C.C."/>
        </authorList>
    </citation>
    <scope>NUCLEOTIDE SEQUENCE [LARGE SCALE GENOMIC DNA]</scope>
    <source>
        <strain evidence="10 11">P16-029</strain>
    </source>
</reference>
<evidence type="ECO:0000259" key="8">
    <source>
        <dbReference type="Pfam" id="PF06738"/>
    </source>
</evidence>
<evidence type="ECO:0000256" key="4">
    <source>
        <dbReference type="ARBA" id="ARBA00022989"/>
    </source>
</evidence>
<comment type="subcellular location">
    <subcellularLocation>
        <location evidence="1">Cell membrane</location>
        <topology evidence="1">Multi-pass membrane protein</topology>
    </subcellularLocation>
</comment>
<name>A0A3E2DGT1_9ACTN</name>
<dbReference type="PANTHER" id="PTHR34390:SF2">
    <property type="entry name" value="SUCCINATE TRANSPORTER SUBUNIT YJJP-RELATED"/>
    <property type="match status" value="1"/>
</dbReference>
<keyword evidence="3 7" id="KW-0812">Transmembrane</keyword>
<dbReference type="GO" id="GO:0005886">
    <property type="term" value="C:plasma membrane"/>
    <property type="evidence" value="ECO:0007669"/>
    <property type="project" value="UniProtKB-SubCell"/>
</dbReference>
<keyword evidence="5 7" id="KW-0472">Membrane</keyword>
<dbReference type="Proteomes" id="UP000259211">
    <property type="component" value="Unassembled WGS sequence"/>
</dbReference>
<feature type="domain" description="Threonine/Serine exporter ThrE" evidence="9">
    <location>
        <begin position="292"/>
        <end position="414"/>
    </location>
</feature>
<keyword evidence="2" id="KW-1003">Cell membrane</keyword>
<dbReference type="InterPro" id="IPR050539">
    <property type="entry name" value="ThrE_Dicarb/AminoAcid_Exp"/>
</dbReference>
<feature type="transmembrane region" description="Helical" evidence="7">
    <location>
        <begin position="393"/>
        <end position="413"/>
    </location>
</feature>
<comment type="similarity">
    <text evidence="6">Belongs to the ThrE exporter (TC 2.A.79) family.</text>
</comment>
<feature type="transmembrane region" description="Helical" evidence="7">
    <location>
        <begin position="214"/>
        <end position="236"/>
    </location>
</feature>
<feature type="domain" description="Threonine/serine exporter-like N-terminal" evidence="8">
    <location>
        <begin position="25"/>
        <end position="263"/>
    </location>
</feature>
<dbReference type="Pfam" id="PF12821">
    <property type="entry name" value="ThrE_2"/>
    <property type="match status" value="1"/>
</dbReference>
<keyword evidence="4 7" id="KW-1133">Transmembrane helix</keyword>
<feature type="transmembrane region" description="Helical" evidence="7">
    <location>
        <begin position="248"/>
        <end position="271"/>
    </location>
</feature>
<dbReference type="GO" id="GO:0015744">
    <property type="term" value="P:succinate transport"/>
    <property type="evidence" value="ECO:0007669"/>
    <property type="project" value="TreeGrafter"/>
</dbReference>
<evidence type="ECO:0000256" key="1">
    <source>
        <dbReference type="ARBA" id="ARBA00004651"/>
    </source>
</evidence>
<dbReference type="GO" id="GO:0022857">
    <property type="term" value="F:transmembrane transporter activity"/>
    <property type="evidence" value="ECO:0007669"/>
    <property type="project" value="InterPro"/>
</dbReference>
<dbReference type="InterPro" id="IPR024528">
    <property type="entry name" value="ThrE_2"/>
</dbReference>
<feature type="transmembrane region" description="Helical" evidence="7">
    <location>
        <begin position="336"/>
        <end position="354"/>
    </location>
</feature>
<comment type="caution">
    <text evidence="10">The sequence shown here is derived from an EMBL/GenBank/DDBJ whole genome shotgun (WGS) entry which is preliminary data.</text>
</comment>
<evidence type="ECO:0000256" key="2">
    <source>
        <dbReference type="ARBA" id="ARBA00022475"/>
    </source>
</evidence>
<feature type="transmembrane region" description="Helical" evidence="7">
    <location>
        <begin position="361"/>
        <end position="381"/>
    </location>
</feature>
<evidence type="ECO:0000259" key="9">
    <source>
        <dbReference type="Pfam" id="PF12821"/>
    </source>
</evidence>
<feature type="transmembrane region" description="Helical" evidence="7">
    <location>
        <begin position="283"/>
        <end position="303"/>
    </location>
</feature>